<evidence type="ECO:0000256" key="1">
    <source>
        <dbReference type="ARBA" id="ARBA00044755"/>
    </source>
</evidence>
<accession>A0ABW0T2L1</accession>
<dbReference type="Pfam" id="PF04519">
    <property type="entry name" value="Bactofilin"/>
    <property type="match status" value="1"/>
</dbReference>
<dbReference type="EMBL" id="JBHSNG010000037">
    <property type="protein sequence ID" value="MFC5583208.1"/>
    <property type="molecule type" value="Genomic_DNA"/>
</dbReference>
<gene>
    <name evidence="3" type="ORF">ACFPPB_19005</name>
</gene>
<protein>
    <submittedName>
        <fullName evidence="3">Polymer-forming cytoskeletal protein</fullName>
    </submittedName>
</protein>
<dbReference type="RefSeq" id="WP_377330020.1">
    <property type="nucleotide sequence ID" value="NZ_JBHSNG010000037.1"/>
</dbReference>
<feature type="region of interest" description="Disordered" evidence="2">
    <location>
        <begin position="157"/>
        <end position="180"/>
    </location>
</feature>
<feature type="compositionally biased region" description="Pro residues" evidence="2">
    <location>
        <begin position="44"/>
        <end position="54"/>
    </location>
</feature>
<dbReference type="InterPro" id="IPR007607">
    <property type="entry name" value="BacA/B"/>
</dbReference>
<comment type="similarity">
    <text evidence="1">Belongs to the bactofilin family.</text>
</comment>
<dbReference type="PANTHER" id="PTHR35024:SF4">
    <property type="entry name" value="POLYMER-FORMING CYTOSKELETAL PROTEIN"/>
    <property type="match status" value="1"/>
</dbReference>
<evidence type="ECO:0000313" key="4">
    <source>
        <dbReference type="Proteomes" id="UP001596111"/>
    </source>
</evidence>
<feature type="region of interest" description="Disordered" evidence="2">
    <location>
        <begin position="1"/>
        <end position="60"/>
    </location>
</feature>
<name>A0ABW0T2L1_9GAMM</name>
<evidence type="ECO:0000313" key="3">
    <source>
        <dbReference type="EMBL" id="MFC5583208.1"/>
    </source>
</evidence>
<sequence length="180" mass="18510">MALWKETVKTSANEAPEATDLTRPGVPEPKPRLEAETPVQPASRPTPIPTPAPNKPKTESLIAPDITIEGKIEGAGHVRIAGSFKGDVNVLGDLTIEPGAKVTGSVRAEKVTIAGELIGNIESAAHVELQQSGALTGDLKAGSLSVAAGSRMRGQAEFGWDDAKGGNNAHKTPGHDGTAS</sequence>
<reference evidence="4" key="1">
    <citation type="journal article" date="2019" name="Int. J. Syst. Evol. Microbiol.">
        <title>The Global Catalogue of Microorganisms (GCM) 10K type strain sequencing project: providing services to taxonomists for standard genome sequencing and annotation.</title>
        <authorList>
            <consortium name="The Broad Institute Genomics Platform"/>
            <consortium name="The Broad Institute Genome Sequencing Center for Infectious Disease"/>
            <person name="Wu L."/>
            <person name="Ma J."/>
        </authorList>
    </citation>
    <scope>NUCLEOTIDE SEQUENCE [LARGE SCALE GENOMIC DNA]</scope>
    <source>
        <strain evidence="4">CGMCC 1.13587</strain>
    </source>
</reference>
<comment type="caution">
    <text evidence="3">The sequence shown here is derived from an EMBL/GenBank/DDBJ whole genome shotgun (WGS) entry which is preliminary data.</text>
</comment>
<keyword evidence="4" id="KW-1185">Reference proteome</keyword>
<evidence type="ECO:0000256" key="2">
    <source>
        <dbReference type="SAM" id="MobiDB-lite"/>
    </source>
</evidence>
<dbReference type="PANTHER" id="PTHR35024">
    <property type="entry name" value="HYPOTHETICAL CYTOSOLIC PROTEIN"/>
    <property type="match status" value="1"/>
</dbReference>
<organism evidence="3 4">
    <name type="scientific">Rhodanobacter terrae</name>
    <dbReference type="NCBI Taxonomy" id="418647"/>
    <lineage>
        <taxon>Bacteria</taxon>
        <taxon>Pseudomonadati</taxon>
        <taxon>Pseudomonadota</taxon>
        <taxon>Gammaproteobacteria</taxon>
        <taxon>Lysobacterales</taxon>
        <taxon>Rhodanobacteraceae</taxon>
        <taxon>Rhodanobacter</taxon>
    </lineage>
</organism>
<dbReference type="Proteomes" id="UP001596111">
    <property type="component" value="Unassembled WGS sequence"/>
</dbReference>
<proteinExistence type="inferred from homology"/>